<dbReference type="GO" id="GO:0045892">
    <property type="term" value="P:negative regulation of DNA-templated transcription"/>
    <property type="evidence" value="ECO:0007669"/>
    <property type="project" value="TreeGrafter"/>
</dbReference>
<evidence type="ECO:0000256" key="1">
    <source>
        <dbReference type="ARBA" id="ARBA00022491"/>
    </source>
</evidence>
<proteinExistence type="predicted"/>
<dbReference type="InterPro" id="IPR021153">
    <property type="entry name" value="HrcA_C"/>
</dbReference>
<dbReference type="Gene3D" id="3.30.450.40">
    <property type="match status" value="1"/>
</dbReference>
<dbReference type="PANTHER" id="PTHR34824:SF1">
    <property type="entry name" value="HEAT-INDUCIBLE TRANSCRIPTION REPRESSOR HRCA"/>
    <property type="match status" value="1"/>
</dbReference>
<keyword evidence="3" id="KW-0804">Transcription</keyword>
<evidence type="ECO:0000313" key="5">
    <source>
        <dbReference type="EMBL" id="GAI59221.1"/>
    </source>
</evidence>
<accession>X1QWN5</accession>
<dbReference type="GO" id="GO:0003677">
    <property type="term" value="F:DNA binding"/>
    <property type="evidence" value="ECO:0007669"/>
    <property type="project" value="InterPro"/>
</dbReference>
<dbReference type="InterPro" id="IPR002571">
    <property type="entry name" value="HrcA"/>
</dbReference>
<protein>
    <recommendedName>
        <fullName evidence="4">Heat-inducible transcription repressor HrcA C-terminal domain-containing protein</fullName>
    </recommendedName>
</protein>
<keyword evidence="2" id="KW-0805">Transcription regulation</keyword>
<gene>
    <name evidence="5" type="ORF">S12H4_07243</name>
</gene>
<dbReference type="AlphaFoldDB" id="X1QWN5"/>
<dbReference type="EMBL" id="BARW01002648">
    <property type="protein sequence ID" value="GAI59221.1"/>
    <property type="molecule type" value="Genomic_DNA"/>
</dbReference>
<sequence length="138" mass="15463">MLPAEDEQEYEEPYLDGLHFMINQPEFALSHRVLALMELIEQRNLLKAIIPPKLASHGVQIIIGKENKAEVIHDYSVVISQYGLLQEAVGTIGVVGPTRMPYARAISTVDYLSSVLSRLVTELYERETPIGLTLDNTN</sequence>
<organism evidence="5">
    <name type="scientific">marine sediment metagenome</name>
    <dbReference type="NCBI Taxonomy" id="412755"/>
    <lineage>
        <taxon>unclassified sequences</taxon>
        <taxon>metagenomes</taxon>
        <taxon>ecological metagenomes</taxon>
    </lineage>
</organism>
<dbReference type="InterPro" id="IPR029016">
    <property type="entry name" value="GAF-like_dom_sf"/>
</dbReference>
<dbReference type="PANTHER" id="PTHR34824">
    <property type="entry name" value="HEAT-INDUCIBLE TRANSCRIPTION REPRESSOR HRCA"/>
    <property type="match status" value="1"/>
</dbReference>
<reference evidence="5" key="1">
    <citation type="journal article" date="2014" name="Front. Microbiol.">
        <title>High frequency of phylogenetically diverse reductive dehalogenase-homologous genes in deep subseafloor sedimentary metagenomes.</title>
        <authorList>
            <person name="Kawai M."/>
            <person name="Futagami T."/>
            <person name="Toyoda A."/>
            <person name="Takaki Y."/>
            <person name="Nishi S."/>
            <person name="Hori S."/>
            <person name="Arai W."/>
            <person name="Tsubouchi T."/>
            <person name="Morono Y."/>
            <person name="Uchiyama I."/>
            <person name="Ito T."/>
            <person name="Fujiyama A."/>
            <person name="Inagaki F."/>
            <person name="Takami H."/>
        </authorList>
    </citation>
    <scope>NUCLEOTIDE SEQUENCE</scope>
    <source>
        <strain evidence="5">Expedition CK06-06</strain>
    </source>
</reference>
<name>X1QWN5_9ZZZZ</name>
<evidence type="ECO:0000259" key="4">
    <source>
        <dbReference type="Pfam" id="PF01628"/>
    </source>
</evidence>
<evidence type="ECO:0000256" key="2">
    <source>
        <dbReference type="ARBA" id="ARBA00023015"/>
    </source>
</evidence>
<keyword evidence="1" id="KW-0678">Repressor</keyword>
<evidence type="ECO:0000256" key="3">
    <source>
        <dbReference type="ARBA" id="ARBA00023163"/>
    </source>
</evidence>
<dbReference type="SUPFAM" id="SSF55781">
    <property type="entry name" value="GAF domain-like"/>
    <property type="match status" value="1"/>
</dbReference>
<feature type="domain" description="Heat-inducible transcription repressor HrcA C-terminal" evidence="4">
    <location>
        <begin position="9"/>
        <end position="106"/>
    </location>
</feature>
<comment type="caution">
    <text evidence="5">The sequence shown here is derived from an EMBL/GenBank/DDBJ whole genome shotgun (WGS) entry which is preliminary data.</text>
</comment>
<dbReference type="Pfam" id="PF01628">
    <property type="entry name" value="HrcA"/>
    <property type="match status" value="1"/>
</dbReference>